<dbReference type="EMBL" id="CP146016">
    <property type="protein sequence ID" value="WWQ60521.1"/>
    <property type="molecule type" value="Genomic_DNA"/>
</dbReference>
<evidence type="ECO:0000313" key="2">
    <source>
        <dbReference type="Proteomes" id="UP001432202"/>
    </source>
</evidence>
<dbReference type="GeneID" id="89335115"/>
<evidence type="ECO:0000313" key="1">
    <source>
        <dbReference type="EMBL" id="WWQ60521.1"/>
    </source>
</evidence>
<dbReference type="Proteomes" id="UP001432202">
    <property type="component" value="Chromosome"/>
</dbReference>
<sequence length="147" mass="17127">MGDYRSAYELATQCVQLLSDSIKIRNKIKNVLKSVDMEFKIPEKLREEGITSADLIQIALYYLAKKFSVRTENNMHLFTVDDIKLSIIDTYTNKEIRGYCENCKGYRYVLLTNARGFFIIYDKIIYGEFNEGNENDVIKEIIKNAKL</sequence>
<proteinExistence type="predicted"/>
<keyword evidence="2" id="KW-1185">Reference proteome</keyword>
<protein>
    <submittedName>
        <fullName evidence="1">Uncharacterized protein</fullName>
    </submittedName>
</protein>
<gene>
    <name evidence="1" type="ORF">V6M85_00060</name>
</gene>
<name>A0AAX4L2X2_9CREN</name>
<dbReference type="RefSeq" id="WP_338601413.1">
    <property type="nucleotide sequence ID" value="NZ_CP146016.1"/>
</dbReference>
<accession>A0AAX4L2X2</accession>
<organism evidence="1 2">
    <name type="scientific">Sulfolobus tengchongensis</name>
    <dbReference type="NCBI Taxonomy" id="207809"/>
    <lineage>
        <taxon>Archaea</taxon>
        <taxon>Thermoproteota</taxon>
        <taxon>Thermoprotei</taxon>
        <taxon>Sulfolobales</taxon>
        <taxon>Sulfolobaceae</taxon>
        <taxon>Sulfolobus</taxon>
    </lineage>
</organism>
<reference evidence="1 2" key="1">
    <citation type="submission" date="2024-02" db="EMBL/GenBank/DDBJ databases">
        <title>STSV induces naive adaptation in Sulfolobus.</title>
        <authorList>
            <person name="Xiang X."/>
            <person name="Song M."/>
        </authorList>
    </citation>
    <scope>NUCLEOTIDE SEQUENCE [LARGE SCALE GENOMIC DNA]</scope>
    <source>
        <strain evidence="1 2">RT2</strain>
    </source>
</reference>
<dbReference type="AlphaFoldDB" id="A0AAX4L2X2"/>